<dbReference type="RefSeq" id="WP_139585224.1">
    <property type="nucleotide sequence ID" value="NZ_VDFY01000162.1"/>
</dbReference>
<organism evidence="4 5">
    <name type="scientific">Micromonospora orduensis</name>
    <dbReference type="NCBI Taxonomy" id="1420891"/>
    <lineage>
        <taxon>Bacteria</taxon>
        <taxon>Bacillati</taxon>
        <taxon>Actinomycetota</taxon>
        <taxon>Actinomycetes</taxon>
        <taxon>Micromonosporales</taxon>
        <taxon>Micromonosporaceae</taxon>
        <taxon>Micromonospora</taxon>
    </lineage>
</organism>
<dbReference type="PANTHER" id="PTHR13078">
    <property type="entry name" value="PEROXISOMAL MULTIFUNCTIONAL ENZYME TYPE 2-RELATED"/>
    <property type="match status" value="1"/>
</dbReference>
<dbReference type="GO" id="GO:0004300">
    <property type="term" value="F:enoyl-CoA hydratase activity"/>
    <property type="evidence" value="ECO:0007669"/>
    <property type="project" value="TreeGrafter"/>
</dbReference>
<dbReference type="PANTHER" id="PTHR13078:SF56">
    <property type="entry name" value="PEROXISOMAL MULTIFUNCTIONAL ENZYME TYPE 2"/>
    <property type="match status" value="1"/>
</dbReference>
<protein>
    <submittedName>
        <fullName evidence="4">Enoyl-CoA hydratase</fullName>
    </submittedName>
</protein>
<dbReference type="InterPro" id="IPR029069">
    <property type="entry name" value="HotDog_dom_sf"/>
</dbReference>
<dbReference type="AlphaFoldDB" id="A0A5C4QLN5"/>
<evidence type="ECO:0000313" key="4">
    <source>
        <dbReference type="EMBL" id="TNH27992.1"/>
    </source>
</evidence>
<evidence type="ECO:0000259" key="2">
    <source>
        <dbReference type="Pfam" id="PF01575"/>
    </source>
</evidence>
<dbReference type="Gene3D" id="3.10.129.10">
    <property type="entry name" value="Hotdog Thioesterase"/>
    <property type="match status" value="1"/>
</dbReference>
<dbReference type="GO" id="GO:0003857">
    <property type="term" value="F:(3S)-3-hydroxyacyl-CoA dehydrogenase (NAD+) activity"/>
    <property type="evidence" value="ECO:0007669"/>
    <property type="project" value="TreeGrafter"/>
</dbReference>
<dbReference type="InterPro" id="IPR054357">
    <property type="entry name" value="MFE-2_N"/>
</dbReference>
<feature type="domain" description="MaoC-like" evidence="2">
    <location>
        <begin position="160"/>
        <end position="272"/>
    </location>
</feature>
<dbReference type="GO" id="GO:0006635">
    <property type="term" value="P:fatty acid beta-oxidation"/>
    <property type="evidence" value="ECO:0007669"/>
    <property type="project" value="TreeGrafter"/>
</dbReference>
<comment type="similarity">
    <text evidence="1">Belongs to the enoyl-CoA hydratase/isomerase family.</text>
</comment>
<evidence type="ECO:0000259" key="3">
    <source>
        <dbReference type="Pfam" id="PF22622"/>
    </source>
</evidence>
<proteinExistence type="inferred from homology"/>
<dbReference type="OrthoDB" id="5522043at2"/>
<keyword evidence="5" id="KW-1185">Reference proteome</keyword>
<comment type="caution">
    <text evidence="4">The sequence shown here is derived from an EMBL/GenBank/DDBJ whole genome shotgun (WGS) entry which is preliminary data.</text>
</comment>
<dbReference type="Proteomes" id="UP000306145">
    <property type="component" value="Unassembled WGS sequence"/>
</dbReference>
<name>A0A5C4QLN5_9ACTN</name>
<dbReference type="SUPFAM" id="SSF54637">
    <property type="entry name" value="Thioesterase/thiol ester dehydrase-isomerase"/>
    <property type="match status" value="2"/>
</dbReference>
<dbReference type="EMBL" id="VDFY01000162">
    <property type="protein sequence ID" value="TNH27992.1"/>
    <property type="molecule type" value="Genomic_DNA"/>
</dbReference>
<dbReference type="CDD" id="cd03448">
    <property type="entry name" value="HDE_HSD"/>
    <property type="match status" value="1"/>
</dbReference>
<sequence>MSLEHSLVGVPGEPCERSWTSKDALLYALGVGAGLGDPLRELEFTTENSEGVEQKVLPTYGLVIAQIPPARSIGDFDRANLVLAEQYVELHRPLPVCGTVITSSTVTGMYDKGADALVRFESVAVDPATGEPVITTRSGMFIRGEGGFGGDRGSSMPWSPPNRTPDHTVVERTRPEQALIYRLSGDRNPLHADPRFAARGGFSRPILHGPCTFGFTGRVLLHELCGSDPANFVAMSGRFTAPVVPGDSLVVSIWRGDDGSASFQTATGDGTVVIDRGRMAYRVPSG</sequence>
<accession>A0A5C4QLN5</accession>
<dbReference type="InterPro" id="IPR002539">
    <property type="entry name" value="MaoC-like_dom"/>
</dbReference>
<dbReference type="Pfam" id="PF01575">
    <property type="entry name" value="MaoC_dehydratas"/>
    <property type="match status" value="1"/>
</dbReference>
<feature type="domain" description="Peroxisomal multifunctional enzyme type 2-like N-terminal" evidence="3">
    <location>
        <begin position="19"/>
        <end position="144"/>
    </location>
</feature>
<evidence type="ECO:0000256" key="1">
    <source>
        <dbReference type="ARBA" id="ARBA00005254"/>
    </source>
</evidence>
<reference evidence="4 5" key="1">
    <citation type="submission" date="2019-06" db="EMBL/GenBank/DDBJ databases">
        <title>Micromonospora ordensis sp. nov., isolated from deep marine sediment.</title>
        <authorList>
            <person name="Veyisoglu A."/>
            <person name="Carro L."/>
            <person name="Klenk H.-P."/>
            <person name="Sahin N."/>
        </authorList>
    </citation>
    <scope>NUCLEOTIDE SEQUENCE [LARGE SCALE GENOMIC DNA]</scope>
    <source>
        <strain evidence="4 5">S2509</strain>
    </source>
</reference>
<gene>
    <name evidence="4" type="ORF">FHG89_16230</name>
</gene>
<dbReference type="Pfam" id="PF22622">
    <property type="entry name" value="MFE-2_hydrat-2_N"/>
    <property type="match status" value="1"/>
</dbReference>
<dbReference type="GO" id="GO:0044594">
    <property type="term" value="F:17-beta-hydroxysteroid dehydrogenase (NAD+) activity"/>
    <property type="evidence" value="ECO:0007669"/>
    <property type="project" value="TreeGrafter"/>
</dbReference>
<evidence type="ECO:0000313" key="5">
    <source>
        <dbReference type="Proteomes" id="UP000306145"/>
    </source>
</evidence>